<dbReference type="PANTHER" id="PTHR43540">
    <property type="entry name" value="PEROXYUREIDOACRYLATE/UREIDOACRYLATE AMIDOHYDROLASE-RELATED"/>
    <property type="match status" value="1"/>
</dbReference>
<dbReference type="EMBL" id="BNAD01000012">
    <property type="protein sequence ID" value="GHE18702.1"/>
    <property type="molecule type" value="Genomic_DNA"/>
</dbReference>
<comment type="caution">
    <text evidence="3">The sequence shown here is derived from an EMBL/GenBank/DDBJ whole genome shotgun (WGS) entry which is preliminary data.</text>
</comment>
<gene>
    <name evidence="3" type="primary">saxB</name>
    <name evidence="3" type="ORF">GCM10011376_33120</name>
</gene>
<name>A0ABQ3HM02_9ACTN</name>
<dbReference type="Gene3D" id="3.40.50.850">
    <property type="entry name" value="Isochorismatase-like"/>
    <property type="match status" value="1"/>
</dbReference>
<dbReference type="Proteomes" id="UP000597341">
    <property type="component" value="Unassembled WGS sequence"/>
</dbReference>
<dbReference type="PANTHER" id="PTHR43540:SF1">
    <property type="entry name" value="ISOCHORISMATASE HYDROLASE"/>
    <property type="match status" value="1"/>
</dbReference>
<dbReference type="InterPro" id="IPR000868">
    <property type="entry name" value="Isochorismatase-like_dom"/>
</dbReference>
<organism evidence="3 4">
    <name type="scientific">Nocardioides flavus</name>
    <name type="common">ex Wang et al. 2016</name>
    <dbReference type="NCBI Taxonomy" id="2058780"/>
    <lineage>
        <taxon>Bacteria</taxon>
        <taxon>Bacillati</taxon>
        <taxon>Actinomycetota</taxon>
        <taxon>Actinomycetes</taxon>
        <taxon>Propionibacteriales</taxon>
        <taxon>Nocardioidaceae</taxon>
        <taxon>Nocardioides</taxon>
    </lineage>
</organism>
<sequence>MVVDVQRGLVEGGAAVSGAAAFTARIDEFLGRARAAGVPVVHLQDDGSAPGALVRRGSEGWELALGVADGEAVLPKAEDDGFRDTDLHQTLQSWGADRLVVVGIQSEMCVAATARGALDRGYAVVLPREGHTTYDIPADEAGGAAVPAALVARVAEWSLGDTVELPQSLDEVAWT</sequence>
<evidence type="ECO:0000259" key="2">
    <source>
        <dbReference type="Pfam" id="PF00857"/>
    </source>
</evidence>
<feature type="domain" description="Isochorismatase-like" evidence="2">
    <location>
        <begin position="2"/>
        <end position="140"/>
    </location>
</feature>
<proteinExistence type="predicted"/>
<evidence type="ECO:0000313" key="3">
    <source>
        <dbReference type="EMBL" id="GHE18702.1"/>
    </source>
</evidence>
<dbReference type="InterPro" id="IPR036380">
    <property type="entry name" value="Isochorismatase-like_sf"/>
</dbReference>
<dbReference type="InterPro" id="IPR050272">
    <property type="entry name" value="Isochorismatase-like_hydrls"/>
</dbReference>
<dbReference type="Pfam" id="PF00857">
    <property type="entry name" value="Isochorismatase"/>
    <property type="match status" value="1"/>
</dbReference>
<keyword evidence="4" id="KW-1185">Reference proteome</keyword>
<reference evidence="4" key="1">
    <citation type="journal article" date="2019" name="Int. J. Syst. Evol. Microbiol.">
        <title>The Global Catalogue of Microorganisms (GCM) 10K type strain sequencing project: providing services to taxonomists for standard genome sequencing and annotation.</title>
        <authorList>
            <consortium name="The Broad Institute Genomics Platform"/>
            <consortium name="The Broad Institute Genome Sequencing Center for Infectious Disease"/>
            <person name="Wu L."/>
            <person name="Ma J."/>
        </authorList>
    </citation>
    <scope>NUCLEOTIDE SEQUENCE [LARGE SCALE GENOMIC DNA]</scope>
    <source>
        <strain evidence="4">CGMCC 1.12791</strain>
    </source>
</reference>
<dbReference type="SUPFAM" id="SSF52499">
    <property type="entry name" value="Isochorismatase-like hydrolases"/>
    <property type="match status" value="1"/>
</dbReference>
<keyword evidence="1" id="KW-0378">Hydrolase</keyword>
<accession>A0ABQ3HM02</accession>
<evidence type="ECO:0000256" key="1">
    <source>
        <dbReference type="ARBA" id="ARBA00022801"/>
    </source>
</evidence>
<protein>
    <submittedName>
        <fullName evidence="3">Isochorismatase</fullName>
    </submittedName>
</protein>
<evidence type="ECO:0000313" key="4">
    <source>
        <dbReference type="Proteomes" id="UP000597341"/>
    </source>
</evidence>